<dbReference type="Proteomes" id="UP000177583">
    <property type="component" value="Unassembled WGS sequence"/>
</dbReference>
<dbReference type="InterPro" id="IPR001478">
    <property type="entry name" value="PDZ"/>
</dbReference>
<feature type="signal peptide" evidence="5">
    <location>
        <begin position="1"/>
        <end position="23"/>
    </location>
</feature>
<dbReference type="Gene3D" id="2.30.42.10">
    <property type="match status" value="1"/>
</dbReference>
<comment type="similarity">
    <text evidence="1">Belongs to the peptidase S41A family.</text>
</comment>
<dbReference type="GO" id="GO:0030288">
    <property type="term" value="C:outer membrane-bounded periplasmic space"/>
    <property type="evidence" value="ECO:0007669"/>
    <property type="project" value="TreeGrafter"/>
</dbReference>
<protein>
    <recommendedName>
        <fullName evidence="6">PDZ domain-containing protein</fullName>
    </recommendedName>
</protein>
<evidence type="ECO:0000256" key="3">
    <source>
        <dbReference type="ARBA" id="ARBA00022801"/>
    </source>
</evidence>
<dbReference type="GO" id="GO:0006508">
    <property type="term" value="P:proteolysis"/>
    <property type="evidence" value="ECO:0007669"/>
    <property type="project" value="UniProtKB-KW"/>
</dbReference>
<evidence type="ECO:0000256" key="4">
    <source>
        <dbReference type="ARBA" id="ARBA00022825"/>
    </source>
</evidence>
<name>A0A1F6H1S2_9PROT</name>
<dbReference type="InterPro" id="IPR004447">
    <property type="entry name" value="Peptidase_S41A"/>
</dbReference>
<dbReference type="PANTHER" id="PTHR32060:SF30">
    <property type="entry name" value="CARBOXY-TERMINAL PROCESSING PROTEASE CTPA"/>
    <property type="match status" value="1"/>
</dbReference>
<keyword evidence="4" id="KW-0720">Serine protease</keyword>
<dbReference type="PANTHER" id="PTHR32060">
    <property type="entry name" value="TAIL-SPECIFIC PROTEASE"/>
    <property type="match status" value="1"/>
</dbReference>
<dbReference type="PROSITE" id="PS50106">
    <property type="entry name" value="PDZ"/>
    <property type="match status" value="1"/>
</dbReference>
<dbReference type="AlphaFoldDB" id="A0A1F6H1S2"/>
<keyword evidence="2" id="KW-0645">Protease</keyword>
<evidence type="ECO:0000256" key="5">
    <source>
        <dbReference type="SAM" id="SignalP"/>
    </source>
</evidence>
<dbReference type="SUPFAM" id="SSF52096">
    <property type="entry name" value="ClpP/crotonase"/>
    <property type="match status" value="1"/>
</dbReference>
<evidence type="ECO:0000313" key="8">
    <source>
        <dbReference type="Proteomes" id="UP000177583"/>
    </source>
</evidence>
<dbReference type="EMBL" id="MFNF01000005">
    <property type="protein sequence ID" value="OGH04260.1"/>
    <property type="molecule type" value="Genomic_DNA"/>
</dbReference>
<gene>
    <name evidence="7" type="ORF">A2557_10695</name>
</gene>
<evidence type="ECO:0000256" key="2">
    <source>
        <dbReference type="ARBA" id="ARBA00022670"/>
    </source>
</evidence>
<dbReference type="InterPro" id="IPR029045">
    <property type="entry name" value="ClpP/crotonase-like_dom_sf"/>
</dbReference>
<feature type="chain" id="PRO_5009524874" description="PDZ domain-containing protein" evidence="5">
    <location>
        <begin position="24"/>
        <end position="370"/>
    </location>
</feature>
<organism evidence="7 8">
    <name type="scientific">Candidatus Lambdaproteobacteria bacterium RIFOXYD2_FULL_56_26</name>
    <dbReference type="NCBI Taxonomy" id="1817773"/>
    <lineage>
        <taxon>Bacteria</taxon>
        <taxon>Pseudomonadati</taxon>
        <taxon>Pseudomonadota</taxon>
        <taxon>Candidatus Lambdaproteobacteria</taxon>
    </lineage>
</organism>
<dbReference type="CDD" id="cd07560">
    <property type="entry name" value="Peptidase_S41_CPP"/>
    <property type="match status" value="1"/>
</dbReference>
<feature type="domain" description="PDZ" evidence="6">
    <location>
        <begin position="84"/>
        <end position="152"/>
    </location>
</feature>
<comment type="caution">
    <text evidence="7">The sequence shown here is derived from an EMBL/GenBank/DDBJ whole genome shotgun (WGS) entry which is preliminary data.</text>
</comment>
<evidence type="ECO:0000313" key="7">
    <source>
        <dbReference type="EMBL" id="OGH04260.1"/>
    </source>
</evidence>
<sequence>MGQTLKSLLLTLSLCFWAWALVAADLDSELKDLEDFTRALQLVESKGVYHKTHQQLIDDAIEGLLSAQDPYSTLLDAKAFEGIKESSLGKHFGSGMNLESVGQALAIRRVIPGTPAAQAGLKRGMLIAELEGKPVEKVTQEELKGIEKKTGSFRIKLSNGRSLSLTKVWYQTSGVEFLDLGQGTLLVEISEFFVNTPKQLAQELARRQPKRVVLDLRDNPGGLVFSAVEVAELFVPPGMIVETRDKDGNRLETFLARKPPLLQLERFAVLINKNSASAAEILTQALKEREMGMVFGETSFGKGVVQSLFPIGERRYALLTMARYYGPSGESFHGVGIKPDRFVADNLEGDRWGDQDPIFLQAKDWVEGGP</sequence>
<dbReference type="SUPFAM" id="SSF50156">
    <property type="entry name" value="PDZ domain-like"/>
    <property type="match status" value="1"/>
</dbReference>
<dbReference type="Gene3D" id="3.30.750.44">
    <property type="match status" value="1"/>
</dbReference>
<dbReference type="GO" id="GO:0007165">
    <property type="term" value="P:signal transduction"/>
    <property type="evidence" value="ECO:0007669"/>
    <property type="project" value="TreeGrafter"/>
</dbReference>
<accession>A0A1F6H1S2</accession>
<dbReference type="GO" id="GO:0004175">
    <property type="term" value="F:endopeptidase activity"/>
    <property type="evidence" value="ECO:0007669"/>
    <property type="project" value="TreeGrafter"/>
</dbReference>
<proteinExistence type="inferred from homology"/>
<dbReference type="Gene3D" id="3.90.226.10">
    <property type="entry name" value="2-enoyl-CoA Hydratase, Chain A, domain 1"/>
    <property type="match status" value="1"/>
</dbReference>
<dbReference type="InterPro" id="IPR005151">
    <property type="entry name" value="Tail-specific_protease"/>
</dbReference>
<dbReference type="GO" id="GO:0008236">
    <property type="term" value="F:serine-type peptidase activity"/>
    <property type="evidence" value="ECO:0007669"/>
    <property type="project" value="UniProtKB-KW"/>
</dbReference>
<dbReference type="SMART" id="SM00228">
    <property type="entry name" value="PDZ"/>
    <property type="match status" value="1"/>
</dbReference>
<keyword evidence="5" id="KW-0732">Signal</keyword>
<keyword evidence="3" id="KW-0378">Hydrolase</keyword>
<evidence type="ECO:0000256" key="1">
    <source>
        <dbReference type="ARBA" id="ARBA00009179"/>
    </source>
</evidence>
<dbReference type="SMART" id="SM00245">
    <property type="entry name" value="TSPc"/>
    <property type="match status" value="1"/>
</dbReference>
<dbReference type="Pfam" id="PF03572">
    <property type="entry name" value="Peptidase_S41"/>
    <property type="match status" value="1"/>
</dbReference>
<reference evidence="7 8" key="1">
    <citation type="journal article" date="2016" name="Nat. Commun.">
        <title>Thousands of microbial genomes shed light on interconnected biogeochemical processes in an aquifer system.</title>
        <authorList>
            <person name="Anantharaman K."/>
            <person name="Brown C.T."/>
            <person name="Hug L.A."/>
            <person name="Sharon I."/>
            <person name="Castelle C.J."/>
            <person name="Probst A.J."/>
            <person name="Thomas B.C."/>
            <person name="Singh A."/>
            <person name="Wilkins M.J."/>
            <person name="Karaoz U."/>
            <person name="Brodie E.L."/>
            <person name="Williams K.H."/>
            <person name="Hubbard S.S."/>
            <person name="Banfield J.F."/>
        </authorList>
    </citation>
    <scope>NUCLEOTIDE SEQUENCE [LARGE SCALE GENOMIC DNA]</scope>
</reference>
<dbReference type="InterPro" id="IPR036034">
    <property type="entry name" value="PDZ_sf"/>
</dbReference>
<evidence type="ECO:0000259" key="6">
    <source>
        <dbReference type="PROSITE" id="PS50106"/>
    </source>
</evidence>
<dbReference type="Pfam" id="PF00595">
    <property type="entry name" value="PDZ"/>
    <property type="match status" value="1"/>
</dbReference>